<dbReference type="EMBL" id="PZJJ01000004">
    <property type="protein sequence ID" value="PTL39888.1"/>
    <property type="molecule type" value="Genomic_DNA"/>
</dbReference>
<accession>A0A2T4U918</accession>
<sequence length="87" mass="10030">MNHNRNDRINQVQGHTLIIGIDISKRHRYARGYTWQKDHKAWKFLKSRDGFSVFEQALRKFTVSASMGMEGGEKTGESVTSCHLPHT</sequence>
<proteinExistence type="predicted"/>
<dbReference type="OrthoDB" id="9790935at2"/>
<dbReference type="AlphaFoldDB" id="A0A2T4U918"/>
<dbReference type="RefSeq" id="WP_107583810.1">
    <property type="nucleotide sequence ID" value="NZ_PZJJ01000004.1"/>
</dbReference>
<name>A0A2T4U918_9BACI</name>
<reference evidence="1 2" key="1">
    <citation type="submission" date="2018-03" db="EMBL/GenBank/DDBJ databases">
        <title>Alkalicoccus saliphilus sp. nov., isolated from a mineral pool.</title>
        <authorList>
            <person name="Zhao B."/>
        </authorList>
    </citation>
    <scope>NUCLEOTIDE SEQUENCE [LARGE SCALE GENOMIC DNA]</scope>
    <source>
        <strain evidence="1 2">6AG</strain>
    </source>
</reference>
<dbReference type="Proteomes" id="UP000240509">
    <property type="component" value="Unassembled WGS sequence"/>
</dbReference>
<evidence type="ECO:0000313" key="2">
    <source>
        <dbReference type="Proteomes" id="UP000240509"/>
    </source>
</evidence>
<keyword evidence="2" id="KW-1185">Reference proteome</keyword>
<gene>
    <name evidence="1" type="ORF">C6Y45_04385</name>
</gene>
<protein>
    <submittedName>
        <fullName evidence="1">Uncharacterized protein</fullName>
    </submittedName>
</protein>
<evidence type="ECO:0000313" key="1">
    <source>
        <dbReference type="EMBL" id="PTL39888.1"/>
    </source>
</evidence>
<comment type="caution">
    <text evidence="1">The sequence shown here is derived from an EMBL/GenBank/DDBJ whole genome shotgun (WGS) entry which is preliminary data.</text>
</comment>
<organism evidence="1 2">
    <name type="scientific">Alkalicoccus saliphilus</name>
    <dbReference type="NCBI Taxonomy" id="200989"/>
    <lineage>
        <taxon>Bacteria</taxon>
        <taxon>Bacillati</taxon>
        <taxon>Bacillota</taxon>
        <taxon>Bacilli</taxon>
        <taxon>Bacillales</taxon>
        <taxon>Bacillaceae</taxon>
        <taxon>Alkalicoccus</taxon>
    </lineage>
</organism>